<evidence type="ECO:0000256" key="1">
    <source>
        <dbReference type="SAM" id="SignalP"/>
    </source>
</evidence>
<dbReference type="RefSeq" id="XP_029716248.2">
    <property type="nucleotide sequence ID" value="XM_029860388.2"/>
</dbReference>
<accession>A0ABM1YDQ9</accession>
<dbReference type="InterPro" id="IPR035992">
    <property type="entry name" value="Ricin_B-like_lectins"/>
</dbReference>
<proteinExistence type="predicted"/>
<keyword evidence="3" id="KW-1185">Reference proteome</keyword>
<reference evidence="3" key="1">
    <citation type="journal article" date="2015" name="Proc. Natl. Acad. Sci. U.S.A.">
        <title>Genome sequence of the Asian Tiger mosquito, Aedes albopictus, reveals insights into its biology, genetics, and evolution.</title>
        <authorList>
            <person name="Chen X.G."/>
            <person name="Jiang X."/>
            <person name="Gu J."/>
            <person name="Xu M."/>
            <person name="Wu Y."/>
            <person name="Deng Y."/>
            <person name="Zhang C."/>
            <person name="Bonizzoni M."/>
            <person name="Dermauw W."/>
            <person name="Vontas J."/>
            <person name="Armbruster P."/>
            <person name="Huang X."/>
            <person name="Yang Y."/>
            <person name="Zhang H."/>
            <person name="He W."/>
            <person name="Peng H."/>
            <person name="Liu Y."/>
            <person name="Wu K."/>
            <person name="Chen J."/>
            <person name="Lirakis M."/>
            <person name="Topalis P."/>
            <person name="Van Leeuwen T."/>
            <person name="Hall A.B."/>
            <person name="Jiang X."/>
            <person name="Thorpe C."/>
            <person name="Mueller R.L."/>
            <person name="Sun C."/>
            <person name="Waterhouse R.M."/>
            <person name="Yan G."/>
            <person name="Tu Z.J."/>
            <person name="Fang X."/>
            <person name="James A.A."/>
        </authorList>
    </citation>
    <scope>NUCLEOTIDE SEQUENCE [LARGE SCALE GENOMIC DNA]</scope>
    <source>
        <strain evidence="3">Foshan</strain>
    </source>
</reference>
<dbReference type="SUPFAM" id="SSF50370">
    <property type="entry name" value="Ricin B-like lectins"/>
    <property type="match status" value="1"/>
</dbReference>
<reference evidence="2" key="2">
    <citation type="submission" date="2025-05" db="UniProtKB">
        <authorList>
            <consortium name="EnsemblMetazoa"/>
        </authorList>
    </citation>
    <scope>IDENTIFICATION</scope>
    <source>
        <strain evidence="2">Foshan</strain>
    </source>
</reference>
<dbReference type="CDD" id="cd23667">
    <property type="entry name" value="beta-trefoil_Ricin_CqDVP-like"/>
    <property type="match status" value="1"/>
</dbReference>
<keyword evidence="1" id="KW-0732">Signal</keyword>
<protein>
    <recommendedName>
        <fullName evidence="4">Secreted protein</fullName>
    </recommendedName>
</protein>
<feature type="signal peptide" evidence="1">
    <location>
        <begin position="1"/>
        <end position="19"/>
    </location>
</feature>
<evidence type="ECO:0008006" key="4">
    <source>
        <dbReference type="Google" id="ProtNLM"/>
    </source>
</evidence>
<dbReference type="GeneID" id="115259625"/>
<feature type="chain" id="PRO_5045585993" description="Secreted protein" evidence="1">
    <location>
        <begin position="20"/>
        <end position="192"/>
    </location>
</feature>
<organism evidence="2 3">
    <name type="scientific">Aedes albopictus</name>
    <name type="common">Asian tiger mosquito</name>
    <name type="synonym">Stegomyia albopicta</name>
    <dbReference type="NCBI Taxonomy" id="7160"/>
    <lineage>
        <taxon>Eukaryota</taxon>
        <taxon>Metazoa</taxon>
        <taxon>Ecdysozoa</taxon>
        <taxon>Arthropoda</taxon>
        <taxon>Hexapoda</taxon>
        <taxon>Insecta</taxon>
        <taxon>Pterygota</taxon>
        <taxon>Neoptera</taxon>
        <taxon>Endopterygota</taxon>
        <taxon>Diptera</taxon>
        <taxon>Nematocera</taxon>
        <taxon>Culicoidea</taxon>
        <taxon>Culicidae</taxon>
        <taxon>Culicinae</taxon>
        <taxon>Aedini</taxon>
        <taxon>Aedes</taxon>
        <taxon>Stegomyia</taxon>
    </lineage>
</organism>
<evidence type="ECO:0000313" key="2">
    <source>
        <dbReference type="EnsemblMetazoa" id="AALFPA23_008211.P11060"/>
    </source>
</evidence>
<name>A0ABM1YDQ9_AEDAL</name>
<sequence>MFSLLNFFLIVKVVSVIVAANLPDGYTFKFVHIISNYHNTHLTVRNDLMNDELRKVKLAKLGESSRNVWRLVPDPSNAAQFEIIHHESNEPLCAAPMEFAHDAKRRNVATWVPGPVDKQCLWMIEKRPGNAGYRVVNMEREEQLYAAMRPYEADARLWVPRDDDNKQHHWDIIPLNYCQGHTVAINMTATVV</sequence>
<dbReference type="EnsemblMetazoa" id="AALFPA23_008211.R11060">
    <property type="protein sequence ID" value="AALFPA23_008211.P11060"/>
    <property type="gene ID" value="AALFPA23_008211"/>
</dbReference>
<dbReference type="Proteomes" id="UP000069940">
    <property type="component" value="Unassembled WGS sequence"/>
</dbReference>
<evidence type="ECO:0000313" key="3">
    <source>
        <dbReference type="Proteomes" id="UP000069940"/>
    </source>
</evidence>